<keyword evidence="9" id="KW-0804">Transcription</keyword>
<feature type="domain" description="AF4/FMR2 C-terminal homology" evidence="14">
    <location>
        <begin position="716"/>
        <end position="935"/>
    </location>
</feature>
<keyword evidence="5" id="KW-0597">Phosphoprotein</keyword>
<evidence type="ECO:0000256" key="12">
    <source>
        <dbReference type="ARBA" id="ARBA00032149"/>
    </source>
</evidence>
<sequence length="1400" mass="153096">MESSKRSKQHRESSSSKRDKKASSSNRDSHSGGKKQQAPRFGNLIPRNDELKHLATNILGDYHSTVETLTQDHNRLMGVDRTLPITPLPSSLSSSSNPFENAFRSHVNRQTKAPPTSLTINSHFSNEEPLPHPLSQADGSGSRHSKKRKKNQSYKKEPEPAATEHAQFGSLPKSAIKGEEKKLRKLKKEKYESFDHASSDHATFPSHVTSSSVVSSGGHVSSGSLEAPPPPPQLRKPNKLFIDTSSLDASDLQSIKDLIHLPPFITPIHTPCKKLDNPFHFPSSQSSTASLPNATSSTSTLATTTVIMDSQNAPNTLHGNPITRTSSHQSGPGSIVPDILGDISSSEDNTSSSSEDEDEEESEGERETAAPGAFSENTSSMLDQIRRELNPSLNTITPLKSSPPTLHRSLLLPATDESANLSPAKFPHPFPPPPSSTAPSNANDHASSDSDSYSDSDSDSDSESESESQPLQSEAAHNSVLSGEGNTQPFDPAQHSSFDHTHTRRQESRPFTYEPESATPTPTGTQYALGNFSQSHSGHAHQQSHGERGSSHPKKRRHSENARKRRQNASHQERDDKKIHLSEVQDFSNSRVGSDDPTAYRHSKPHLSEGRGKDVSELVVQISLAKVEVPQKTKPQATVGPYHISDSKRTGSVSDSSHSYRDTYHHSDHRGWSNDYSRSHREGGGERHWNETPPPGNRPNDEHWYHESNSTNERSRHVNPQLYYERARSLKREADSLPPNDAVRKALKYMEAVTYFMRHGYSQETDLSVSGSSSRGGAYKIYSDIVNMVKYCSKMGSECKPLLILCLRCHSVLLWRMYTLRQYNVHQLYKELQDVFNTSSKHHQKSPVPSGNFSPLPSPTSVGSTASSCSVPSASEQSLTINKSSCSKVMEYLTLTNHVHQSVELWRQSDSMSSQHKDFFSNITRKMGDITQFSSDYKDLWKRGPNSSAMQAVVSRYHHTNRVEEASLRSLGGSIGGGIPYSNQSQFPSSTLSESLAAFREHHKACASRRRPAYIFEASLEAERTEILAKRYTETLKQELQGTTSCPGLVPNNPNPQPSSLNASSSHHRAREITENSLRGLPSSAAIVTSSVPPPLLSFKSTPAGAEGLTISTVSTLATTSFPPSSSIQPAADCKAEIMSQGTICPKLSSFSPSSNNKKPSSLFTEATTGHSSGLSSHDEGPAVCNVVVKTEPGLINSDCSLKKAAPTTCSSSSTPKDGGSRIGRIRRHSKELLKNLQQAPPTSCSNDASEDGDLSLNPYDIMNGKMCATPLLIPIEETEDETPRTTPTLKSPPVTSKRTTRTPPSRGHVTFGSDTILKKELDEFSKVMNFVEKQEKAKELRVTSPFLPSPVPSSLPLTSPYSMGVPQQNSNHHLVSPPPPYSVASNFPPGPGYLRSPLS</sequence>
<proteinExistence type="inferred from homology"/>
<keyword evidence="6" id="KW-0562">Pair-rule protein</keyword>
<feature type="compositionally biased region" description="Polar residues" evidence="13">
    <location>
        <begin position="108"/>
        <end position="124"/>
    </location>
</feature>
<evidence type="ECO:0000256" key="2">
    <source>
        <dbReference type="ARBA" id="ARBA00007354"/>
    </source>
</evidence>
<feature type="region of interest" description="Disordered" evidence="13">
    <location>
        <begin position="106"/>
        <end position="179"/>
    </location>
</feature>
<evidence type="ECO:0000256" key="8">
    <source>
        <dbReference type="ARBA" id="ARBA00023125"/>
    </source>
</evidence>
<dbReference type="GO" id="GO:0003677">
    <property type="term" value="F:DNA binding"/>
    <property type="evidence" value="ECO:0007669"/>
    <property type="project" value="UniProtKB-KW"/>
</dbReference>
<feature type="compositionally biased region" description="Basic and acidic residues" evidence="13">
    <location>
        <begin position="658"/>
        <end position="690"/>
    </location>
</feature>
<dbReference type="PANTHER" id="PTHR10528:SF17">
    <property type="entry name" value="AF4_FMR2 FAMILY MEMBER LILLI"/>
    <property type="match status" value="1"/>
</dbReference>
<keyword evidence="7" id="KW-0805">Transcription regulation</keyword>
<evidence type="ECO:0000259" key="14">
    <source>
        <dbReference type="Pfam" id="PF18876"/>
    </source>
</evidence>
<accession>A0A1X7URV7</accession>
<feature type="compositionally biased region" description="Basic and acidic residues" evidence="13">
    <location>
        <begin position="606"/>
        <end position="616"/>
    </location>
</feature>
<feature type="compositionally biased region" description="Acidic residues" evidence="13">
    <location>
        <begin position="354"/>
        <end position="364"/>
    </location>
</feature>
<feature type="region of interest" description="Disordered" evidence="13">
    <location>
        <begin position="1149"/>
        <end position="1181"/>
    </location>
</feature>
<feature type="region of interest" description="Disordered" evidence="13">
    <location>
        <begin position="840"/>
        <end position="859"/>
    </location>
</feature>
<comment type="similarity">
    <text evidence="2">Belongs to the AF4 family.</text>
</comment>
<keyword evidence="8" id="KW-0238">DNA-binding</keyword>
<dbReference type="eggNOG" id="ENOG502QR32">
    <property type="taxonomic scope" value="Eukaryota"/>
</dbReference>
<evidence type="ECO:0000256" key="9">
    <source>
        <dbReference type="ARBA" id="ARBA00023163"/>
    </source>
</evidence>
<evidence type="ECO:0000256" key="6">
    <source>
        <dbReference type="ARBA" id="ARBA00022788"/>
    </source>
</evidence>
<feature type="region of interest" description="Disordered" evidence="13">
    <location>
        <begin position="1350"/>
        <end position="1400"/>
    </location>
</feature>
<dbReference type="Pfam" id="PF18876">
    <property type="entry name" value="AFF4_CHD"/>
    <property type="match status" value="1"/>
</dbReference>
<evidence type="ECO:0000256" key="13">
    <source>
        <dbReference type="SAM" id="MobiDB-lite"/>
    </source>
</evidence>
<dbReference type="STRING" id="400682.A0A1X7URV7"/>
<dbReference type="EnsemblMetazoa" id="Aqu2.1.30518_001">
    <property type="protein sequence ID" value="Aqu2.1.30518_001"/>
    <property type="gene ID" value="Aqu2.1.30518"/>
</dbReference>
<organism evidence="15">
    <name type="scientific">Amphimedon queenslandica</name>
    <name type="common">Sponge</name>
    <dbReference type="NCBI Taxonomy" id="400682"/>
    <lineage>
        <taxon>Eukaryota</taxon>
        <taxon>Metazoa</taxon>
        <taxon>Porifera</taxon>
        <taxon>Demospongiae</taxon>
        <taxon>Heteroscleromorpha</taxon>
        <taxon>Haplosclerida</taxon>
        <taxon>Niphatidae</taxon>
        <taxon>Amphimedon</taxon>
    </lineage>
</organism>
<evidence type="ECO:0000256" key="3">
    <source>
        <dbReference type="ARBA" id="ARBA00021888"/>
    </source>
</evidence>
<feature type="region of interest" description="Disordered" evidence="13">
    <location>
        <begin position="1205"/>
        <end position="1224"/>
    </location>
</feature>
<feature type="region of interest" description="Disordered" evidence="13">
    <location>
        <begin position="195"/>
        <end position="238"/>
    </location>
</feature>
<dbReference type="PANTHER" id="PTHR10528">
    <property type="entry name" value="AF4/FMR2 FAMILY MEMBER"/>
    <property type="match status" value="1"/>
</dbReference>
<comment type="subcellular location">
    <subcellularLocation>
        <location evidence="1">Nucleus</location>
    </subcellularLocation>
</comment>
<feature type="compositionally biased region" description="Basic and acidic residues" evidence="13">
    <location>
        <begin position="571"/>
        <end position="583"/>
    </location>
</feature>
<name>A0A1X7URV7_AMPQE</name>
<keyword evidence="10" id="KW-0539">Nucleus</keyword>
<dbReference type="GO" id="GO:0032783">
    <property type="term" value="C:super elongation complex"/>
    <property type="evidence" value="ECO:0007669"/>
    <property type="project" value="TreeGrafter"/>
</dbReference>
<feature type="compositionally biased region" description="Low complexity" evidence="13">
    <location>
        <begin position="344"/>
        <end position="353"/>
    </location>
</feature>
<evidence type="ECO:0000256" key="11">
    <source>
        <dbReference type="ARBA" id="ARBA00024653"/>
    </source>
</evidence>
<feature type="compositionally biased region" description="Polar residues" evidence="13">
    <location>
        <begin position="311"/>
        <end position="332"/>
    </location>
</feature>
<feature type="compositionally biased region" description="Low complexity" evidence="13">
    <location>
        <begin position="1149"/>
        <end position="1164"/>
    </location>
</feature>
<keyword evidence="4" id="KW-0217">Developmental protein</keyword>
<feature type="compositionally biased region" description="Low complexity" evidence="13">
    <location>
        <begin position="206"/>
        <end position="224"/>
    </location>
</feature>
<protein>
    <recommendedName>
        <fullName evidence="3">AF4/FMR2 family member lilli</fullName>
    </recommendedName>
    <alternativeName>
        <fullName evidence="12">Protein lilliputian</fullName>
    </alternativeName>
</protein>
<evidence type="ECO:0000256" key="4">
    <source>
        <dbReference type="ARBA" id="ARBA00022473"/>
    </source>
</evidence>
<dbReference type="InterPro" id="IPR043640">
    <property type="entry name" value="AF4/FMR2_CHD"/>
</dbReference>
<evidence type="ECO:0000313" key="15">
    <source>
        <dbReference type="EnsemblMetazoa" id="Aqu2.1.30518_001"/>
    </source>
</evidence>
<evidence type="ECO:0000256" key="5">
    <source>
        <dbReference type="ARBA" id="ARBA00022553"/>
    </source>
</evidence>
<feature type="compositionally biased region" description="Basic and acidic residues" evidence="13">
    <location>
        <begin position="497"/>
        <end position="508"/>
    </location>
</feature>
<comment type="function">
    <text evidence="11">Has a role in transcriptional regulation. Acts in parallel with the Ras/MAPK and the PI3K/PKB pathways in the control of cell identity and cellular growth. Essential for regulation of the cytoskeleton and cell growth but not for cell proliferation or growth rate. Required specifically for the microtubule-based basal transport of lipid droplets. Plays a partially redundant function downstream of Raf in cell fate specification in the developing eye. Pair-rule protein that regulates embryonic cellularization, gastrulation and segmentation.</text>
</comment>
<dbReference type="GO" id="GO:0007366">
    <property type="term" value="P:periodic partitioning by pair rule gene"/>
    <property type="evidence" value="ECO:0007669"/>
    <property type="project" value="UniProtKB-KW"/>
</dbReference>
<reference evidence="15" key="1">
    <citation type="submission" date="2017-05" db="UniProtKB">
        <authorList>
            <consortium name="EnsemblMetazoa"/>
        </authorList>
    </citation>
    <scope>IDENTIFICATION</scope>
</reference>
<feature type="compositionally biased region" description="Polar residues" evidence="13">
    <location>
        <begin position="518"/>
        <end position="532"/>
    </location>
</feature>
<feature type="compositionally biased region" description="Pro residues" evidence="13">
    <location>
        <begin position="426"/>
        <end position="436"/>
    </location>
</feature>
<feature type="compositionally biased region" description="Polar residues" evidence="13">
    <location>
        <begin position="1165"/>
        <end position="1176"/>
    </location>
</feature>
<feature type="compositionally biased region" description="Low complexity" evidence="13">
    <location>
        <begin position="1285"/>
        <end position="1307"/>
    </location>
</feature>
<feature type="compositionally biased region" description="Basic residues" evidence="13">
    <location>
        <begin position="551"/>
        <end position="568"/>
    </location>
</feature>
<feature type="region of interest" description="Disordered" evidence="13">
    <location>
        <begin position="413"/>
        <end position="719"/>
    </location>
</feature>
<feature type="region of interest" description="Disordered" evidence="13">
    <location>
        <begin position="1277"/>
        <end position="1310"/>
    </location>
</feature>
<feature type="region of interest" description="Disordered" evidence="13">
    <location>
        <begin position="1043"/>
        <end position="1078"/>
    </location>
</feature>
<evidence type="ECO:0000256" key="10">
    <source>
        <dbReference type="ARBA" id="ARBA00023242"/>
    </source>
</evidence>
<dbReference type="InterPro" id="IPR007797">
    <property type="entry name" value="AF4/FMR2"/>
</dbReference>
<dbReference type="InParanoid" id="A0A1X7URV7"/>
<dbReference type="GO" id="GO:0010468">
    <property type="term" value="P:regulation of gene expression"/>
    <property type="evidence" value="ECO:0007669"/>
    <property type="project" value="InterPro"/>
</dbReference>
<feature type="compositionally biased region" description="Low complexity" evidence="13">
    <location>
        <begin position="533"/>
        <end position="543"/>
    </location>
</feature>
<evidence type="ECO:0000256" key="1">
    <source>
        <dbReference type="ARBA" id="ARBA00004123"/>
    </source>
</evidence>
<feature type="region of interest" description="Disordered" evidence="13">
    <location>
        <begin position="311"/>
        <end position="380"/>
    </location>
</feature>
<evidence type="ECO:0000256" key="7">
    <source>
        <dbReference type="ARBA" id="ARBA00023015"/>
    </source>
</evidence>
<feature type="region of interest" description="Disordered" evidence="13">
    <location>
        <begin position="1"/>
        <end position="45"/>
    </location>
</feature>
<feature type="compositionally biased region" description="Acidic residues" evidence="13">
    <location>
        <begin position="452"/>
        <end position="466"/>
    </location>
</feature>
<feature type="compositionally biased region" description="Basic residues" evidence="13">
    <location>
        <begin position="143"/>
        <end position="153"/>
    </location>
</feature>
<feature type="compositionally biased region" description="Polar residues" evidence="13">
    <location>
        <begin position="469"/>
        <end position="489"/>
    </location>
</feature>
<dbReference type="OrthoDB" id="6382204at2759"/>